<dbReference type="HOGENOM" id="CLU_1053978_0_0_1"/>
<dbReference type="OrthoDB" id="3177611at2759"/>
<keyword evidence="2" id="KW-1185">Reference proteome</keyword>
<dbReference type="KEGG" id="lbc:LACBIDRAFT_330904"/>
<dbReference type="RefSeq" id="XP_001885336.1">
    <property type="nucleotide sequence ID" value="XM_001885301.1"/>
</dbReference>
<proteinExistence type="predicted"/>
<name>B0DN49_LACBS</name>
<sequence length="264" mass="29609">MASRNLWSNSVIRRGYGRLAQPVTTVPKTRQPFPKISTSLALSKSRHAIQTYGYATTPIFAYLGRPDLSDEAASQYLTAFDSAPVPPTSDIGRVRTCLSIYTSIIIHHLSSIPYDSPLRASHPKMFDIVKSLLPLRDRFLAHRVQEGKALGWEVTEEQVQEWYEFCVLTIPLLGKLMKELELGGFGGPDGTMDDGEGKDPEVFAERQMTSSYKCLLRDPRALCWTNILNFLFSISPASQTLLDLPWAVSKGQMERRITSRGRKA</sequence>
<protein>
    <submittedName>
        <fullName evidence="1">Predicted protein</fullName>
    </submittedName>
</protein>
<dbReference type="Proteomes" id="UP000001194">
    <property type="component" value="Unassembled WGS sequence"/>
</dbReference>
<accession>B0DN49</accession>
<dbReference type="GeneID" id="6080891"/>
<evidence type="ECO:0000313" key="2">
    <source>
        <dbReference type="Proteomes" id="UP000001194"/>
    </source>
</evidence>
<gene>
    <name evidence="1" type="ORF">LACBIDRAFT_330904</name>
</gene>
<dbReference type="EMBL" id="DS547120">
    <property type="protein sequence ID" value="EDR04081.1"/>
    <property type="molecule type" value="Genomic_DNA"/>
</dbReference>
<dbReference type="AlphaFoldDB" id="B0DN49"/>
<dbReference type="InParanoid" id="B0DN49"/>
<evidence type="ECO:0000313" key="1">
    <source>
        <dbReference type="EMBL" id="EDR04081.1"/>
    </source>
</evidence>
<organism evidence="2">
    <name type="scientific">Laccaria bicolor (strain S238N-H82 / ATCC MYA-4686)</name>
    <name type="common">Bicoloured deceiver</name>
    <name type="synonym">Laccaria laccata var. bicolor</name>
    <dbReference type="NCBI Taxonomy" id="486041"/>
    <lineage>
        <taxon>Eukaryota</taxon>
        <taxon>Fungi</taxon>
        <taxon>Dikarya</taxon>
        <taxon>Basidiomycota</taxon>
        <taxon>Agaricomycotina</taxon>
        <taxon>Agaricomycetes</taxon>
        <taxon>Agaricomycetidae</taxon>
        <taxon>Agaricales</taxon>
        <taxon>Agaricineae</taxon>
        <taxon>Hydnangiaceae</taxon>
        <taxon>Laccaria</taxon>
    </lineage>
</organism>
<reference evidence="1 2" key="1">
    <citation type="journal article" date="2008" name="Nature">
        <title>The genome of Laccaria bicolor provides insights into mycorrhizal symbiosis.</title>
        <authorList>
            <person name="Martin F."/>
            <person name="Aerts A."/>
            <person name="Ahren D."/>
            <person name="Brun A."/>
            <person name="Danchin E.G.J."/>
            <person name="Duchaussoy F."/>
            <person name="Gibon J."/>
            <person name="Kohler A."/>
            <person name="Lindquist E."/>
            <person name="Pereda V."/>
            <person name="Salamov A."/>
            <person name="Shapiro H.J."/>
            <person name="Wuyts J."/>
            <person name="Blaudez D."/>
            <person name="Buee M."/>
            <person name="Brokstein P."/>
            <person name="Canbaeck B."/>
            <person name="Cohen D."/>
            <person name="Courty P.E."/>
            <person name="Coutinho P.M."/>
            <person name="Delaruelle C."/>
            <person name="Detter J.C."/>
            <person name="Deveau A."/>
            <person name="DiFazio S."/>
            <person name="Duplessis S."/>
            <person name="Fraissinet-Tachet L."/>
            <person name="Lucic E."/>
            <person name="Frey-Klett P."/>
            <person name="Fourrey C."/>
            <person name="Feussner I."/>
            <person name="Gay G."/>
            <person name="Grimwood J."/>
            <person name="Hoegger P.J."/>
            <person name="Jain P."/>
            <person name="Kilaru S."/>
            <person name="Labbe J."/>
            <person name="Lin Y.C."/>
            <person name="Legue V."/>
            <person name="Le Tacon F."/>
            <person name="Marmeisse R."/>
            <person name="Melayah D."/>
            <person name="Montanini B."/>
            <person name="Muratet M."/>
            <person name="Nehls U."/>
            <person name="Niculita-Hirzel H."/>
            <person name="Oudot-Le Secq M.P."/>
            <person name="Peter M."/>
            <person name="Quesneville H."/>
            <person name="Rajashekar B."/>
            <person name="Reich M."/>
            <person name="Rouhier N."/>
            <person name="Schmutz J."/>
            <person name="Yin T."/>
            <person name="Chalot M."/>
            <person name="Henrissat B."/>
            <person name="Kuees U."/>
            <person name="Lucas S."/>
            <person name="Van de Peer Y."/>
            <person name="Podila G.K."/>
            <person name="Polle A."/>
            <person name="Pukkila P.J."/>
            <person name="Richardson P.M."/>
            <person name="Rouze P."/>
            <person name="Sanders I.R."/>
            <person name="Stajich J.E."/>
            <person name="Tunlid A."/>
            <person name="Tuskan G."/>
            <person name="Grigoriev I.V."/>
        </authorList>
    </citation>
    <scope>NUCLEOTIDE SEQUENCE [LARGE SCALE GENOMIC DNA]</scope>
    <source>
        <strain evidence="2">S238N-H82 / ATCC MYA-4686</strain>
    </source>
</reference>